<feature type="region of interest" description="Disordered" evidence="1">
    <location>
        <begin position="245"/>
        <end position="349"/>
    </location>
</feature>
<feature type="compositionally biased region" description="Basic residues" evidence="1">
    <location>
        <begin position="258"/>
        <end position="280"/>
    </location>
</feature>
<dbReference type="Proteomes" id="UP000494040">
    <property type="component" value="Unassembled WGS sequence"/>
</dbReference>
<name>A0A8I6SV83_CIMLE</name>
<reference evidence="2" key="1">
    <citation type="submission" date="2022-01" db="UniProtKB">
        <authorList>
            <consortium name="EnsemblMetazoa"/>
        </authorList>
    </citation>
    <scope>IDENTIFICATION</scope>
</reference>
<feature type="compositionally biased region" description="Basic residues" evidence="1">
    <location>
        <begin position="290"/>
        <end position="300"/>
    </location>
</feature>
<feature type="compositionally biased region" description="Basic residues" evidence="1">
    <location>
        <begin position="314"/>
        <end position="328"/>
    </location>
</feature>
<feature type="compositionally biased region" description="Basic residues" evidence="1">
    <location>
        <begin position="336"/>
        <end position="349"/>
    </location>
</feature>
<dbReference type="KEGG" id="clec:106663080"/>
<organism evidence="2 3">
    <name type="scientific">Cimex lectularius</name>
    <name type="common">Bed bug</name>
    <name type="synonym">Acanthia lectularia</name>
    <dbReference type="NCBI Taxonomy" id="79782"/>
    <lineage>
        <taxon>Eukaryota</taxon>
        <taxon>Metazoa</taxon>
        <taxon>Ecdysozoa</taxon>
        <taxon>Arthropoda</taxon>
        <taxon>Hexapoda</taxon>
        <taxon>Insecta</taxon>
        <taxon>Pterygota</taxon>
        <taxon>Neoptera</taxon>
        <taxon>Paraneoptera</taxon>
        <taxon>Hemiptera</taxon>
        <taxon>Heteroptera</taxon>
        <taxon>Panheteroptera</taxon>
        <taxon>Cimicomorpha</taxon>
        <taxon>Cimicidae</taxon>
        <taxon>Cimex</taxon>
    </lineage>
</organism>
<dbReference type="RefSeq" id="XP_024085737.1">
    <property type="nucleotide sequence ID" value="XM_024229969.1"/>
</dbReference>
<dbReference type="GeneID" id="106663080"/>
<dbReference type="EnsemblMetazoa" id="XM_024229969.1">
    <property type="protein sequence ID" value="XP_024085737.1"/>
    <property type="gene ID" value="LOC106663080"/>
</dbReference>
<evidence type="ECO:0000313" key="2">
    <source>
        <dbReference type="EnsemblMetazoa" id="XP_024085737.1"/>
    </source>
</evidence>
<evidence type="ECO:0000313" key="3">
    <source>
        <dbReference type="Proteomes" id="UP000494040"/>
    </source>
</evidence>
<accession>A0A8I6SV83</accession>
<dbReference type="OMA" id="CPVNIQW"/>
<proteinExistence type="predicted"/>
<dbReference type="AlphaFoldDB" id="A0A8I6SV83"/>
<evidence type="ECO:0000256" key="1">
    <source>
        <dbReference type="SAM" id="MobiDB-lite"/>
    </source>
</evidence>
<keyword evidence="3" id="KW-1185">Reference proteome</keyword>
<sequence>MINGVMYLVSKATTAKPIKILPVNRVIESRMALKLDDLIGKKKEAAQILDLSKATANNSEEFKRIMEKVPEFRIKPEKLKPEDIKSFERESRGRRRKPKKAEEPASYQFADPVPEEMRSVKLSDLCPVNIQWNMLTTLRPKSKTDNEYFSRPKKDKTRGKASAMNLECFTRRLFNERRLVELGKLVLATQEKEKKITDESFKRKMKNRSGVVETRYISCAECGEDFCQKESCTLFTYENFRREPEKEVLGKKEDSKRGRALSKTKNRKTNRSKTSKKRKGVSGGGDKSVERRKSKNRSVSRSKSAGRTGSKGNIKTKPKPSSKSRSPSKSKDSKKLKTTICPKKRINKI</sequence>
<feature type="region of interest" description="Disordered" evidence="1">
    <location>
        <begin position="83"/>
        <end position="107"/>
    </location>
</feature>
<feature type="compositionally biased region" description="Basic and acidic residues" evidence="1">
    <location>
        <begin position="245"/>
        <end position="257"/>
    </location>
</feature>
<protein>
    <submittedName>
        <fullName evidence="2">Uncharacterized protein</fullName>
    </submittedName>
</protein>
<dbReference type="OrthoDB" id="8250201at2759"/>